<sequence length="494" mass="53729">MDKKRIGLGALVMMMFTTIFGFANGPVAFARMGYAAIIWYILGALLFFLPTSMMYAEFGASFKDAKGGIYSWMERSLGKKIAFIATFIGLASWIIWMISVSQKVWIPLSTLIFGKDMTTTWSLFGMNGGQTVGVLAVVFVIVVAFFVTRGVKSISRISAIGGMFVMALNVILVLASIAVLIGHGGHFAEPLRWHSFLVSGNPDYKTIGQMISFALYAIFAYAGLEQMGGIMEDVDNAEKTYPKAALIATTIIGLGYAISILLWGASSNWAQIAGDKSVNLGNITYVLMNNLGTQLGDAFGMSHAGGVLLGSIFARFAGISMFFAYVGSFFVLTYAPLKSFILGSPKEVWPKKFIALNKHDVPAVAVWSQAILVSILIILISFGGKSATQLYLVLTNMGNVSSTLPYVFLVAAFPLFKRLNDVERPFVFYKSQTVTWIITILVEALTIISIILTIISPFQTGDLFGGIWTVAGPIFFGVLAWVLFTLGENRHGKL</sequence>
<dbReference type="RefSeq" id="WP_043941792.1">
    <property type="nucleotide sequence ID" value="NZ_CP020928.1"/>
</dbReference>
<protein>
    <submittedName>
        <fullName evidence="10">Glutamate/gamma-aminobutyrate family transporter YjeM</fullName>
    </submittedName>
    <submittedName>
        <fullName evidence="8">Inner membrane transporter YjeM</fullName>
    </submittedName>
    <submittedName>
        <fullName evidence="9">YjeM protein</fullName>
    </submittedName>
</protein>
<comment type="subcellular location">
    <subcellularLocation>
        <location evidence="1">Cell membrane</location>
        <topology evidence="1">Multi-pass membrane protein</topology>
    </subcellularLocation>
</comment>
<evidence type="ECO:0000256" key="5">
    <source>
        <dbReference type="ARBA" id="ARBA00022989"/>
    </source>
</evidence>
<keyword evidence="5 7" id="KW-1133">Transmembrane helix</keyword>
<feature type="transmembrane region" description="Helical" evidence="7">
    <location>
        <begin position="467"/>
        <end position="486"/>
    </location>
</feature>
<dbReference type="InterPro" id="IPR050367">
    <property type="entry name" value="APC_superfamily"/>
</dbReference>
<reference evidence="8 12" key="2">
    <citation type="submission" date="2017-04" db="EMBL/GenBank/DDBJ databases">
        <title>Weissella cibaria strain m2 complete genome.</title>
        <authorList>
            <person name="Pan Q."/>
            <person name="Tan M."/>
            <person name="Yao F."/>
            <person name="Su S."/>
        </authorList>
    </citation>
    <scope>NUCLEOTIDE SEQUENCE [LARGE SCALE GENOMIC DNA]</scope>
    <source>
        <strain evidence="8 12">M2</strain>
    </source>
</reference>
<evidence type="ECO:0000313" key="11">
    <source>
        <dbReference type="Proteomes" id="UP000032289"/>
    </source>
</evidence>
<dbReference type="NCBIfam" id="NF011775">
    <property type="entry name" value="PRK15238.1"/>
    <property type="match status" value="1"/>
</dbReference>
<reference evidence="10 13" key="3">
    <citation type="submission" date="2019-07" db="EMBL/GenBank/DDBJ databases">
        <title>Genome sequence of Weissella cibaria GK1.</title>
        <authorList>
            <person name="Choi H.-J."/>
        </authorList>
    </citation>
    <scope>NUCLEOTIDE SEQUENCE [LARGE SCALE GENOMIC DNA]</scope>
    <source>
        <strain evidence="10 13">GK1</strain>
    </source>
</reference>
<feature type="transmembrane region" description="Helical" evidence="7">
    <location>
        <begin position="244"/>
        <end position="265"/>
    </location>
</feature>
<feature type="transmembrane region" description="Helical" evidence="7">
    <location>
        <begin position="121"/>
        <end position="147"/>
    </location>
</feature>
<feature type="transmembrane region" description="Helical" evidence="7">
    <location>
        <begin position="434"/>
        <end position="455"/>
    </location>
</feature>
<accession>A0A0D1LKS1</accession>
<evidence type="ECO:0000256" key="1">
    <source>
        <dbReference type="ARBA" id="ARBA00004651"/>
    </source>
</evidence>
<keyword evidence="2" id="KW-0813">Transport</keyword>
<feature type="transmembrane region" description="Helical" evidence="7">
    <location>
        <begin position="81"/>
        <end position="101"/>
    </location>
</feature>
<feature type="transmembrane region" description="Helical" evidence="7">
    <location>
        <begin position="361"/>
        <end position="384"/>
    </location>
</feature>
<dbReference type="Gene3D" id="1.20.1740.10">
    <property type="entry name" value="Amino acid/polyamine transporter I"/>
    <property type="match status" value="1"/>
</dbReference>
<keyword evidence="3" id="KW-1003">Cell membrane</keyword>
<evidence type="ECO:0000256" key="4">
    <source>
        <dbReference type="ARBA" id="ARBA00022692"/>
    </source>
</evidence>
<evidence type="ECO:0000256" key="7">
    <source>
        <dbReference type="SAM" id="Phobius"/>
    </source>
</evidence>
<dbReference type="Proteomes" id="UP000032289">
    <property type="component" value="Unassembled WGS sequence"/>
</dbReference>
<evidence type="ECO:0000313" key="8">
    <source>
        <dbReference type="EMBL" id="AWF95649.1"/>
    </source>
</evidence>
<dbReference type="EMBL" id="VNHC01000002">
    <property type="protein sequence ID" value="TVV27453.1"/>
    <property type="molecule type" value="Genomic_DNA"/>
</dbReference>
<reference evidence="9 11" key="1">
    <citation type="journal article" date="2015" name="Microbiology (Mosc.)">
        <title>Genomics of the Weissella cibaria species with an examination of its metabolic traits.</title>
        <authorList>
            <person name="Lynch K.M."/>
            <person name="Lucid A."/>
            <person name="Arendt E.K."/>
            <person name="Sleator R.D."/>
            <person name="Lucey B."/>
            <person name="Coffey A."/>
        </authorList>
    </citation>
    <scope>NUCLEOTIDE SEQUENCE [LARGE SCALE GENOMIC DNA]</scope>
    <source>
        <strain evidence="9 11">AB3b</strain>
    </source>
</reference>
<feature type="transmembrane region" description="Helical" evidence="7">
    <location>
        <begin position="37"/>
        <end position="60"/>
    </location>
</feature>
<dbReference type="AlphaFoldDB" id="A0A0D1LKS1"/>
<evidence type="ECO:0000313" key="12">
    <source>
        <dbReference type="Proteomes" id="UP000244870"/>
    </source>
</evidence>
<evidence type="ECO:0000256" key="3">
    <source>
        <dbReference type="ARBA" id="ARBA00022475"/>
    </source>
</evidence>
<evidence type="ECO:0000256" key="6">
    <source>
        <dbReference type="ARBA" id="ARBA00023136"/>
    </source>
</evidence>
<evidence type="ECO:0000313" key="10">
    <source>
        <dbReference type="EMBL" id="TVV27453.1"/>
    </source>
</evidence>
<evidence type="ECO:0000256" key="2">
    <source>
        <dbReference type="ARBA" id="ARBA00022448"/>
    </source>
</evidence>
<dbReference type="PIRSF" id="PIRSF006060">
    <property type="entry name" value="AA_transporter"/>
    <property type="match status" value="1"/>
</dbReference>
<dbReference type="EMBL" id="JWHT01000053">
    <property type="protein sequence ID" value="KIU20990.1"/>
    <property type="molecule type" value="Genomic_DNA"/>
</dbReference>
<keyword evidence="6 7" id="KW-0472">Membrane</keyword>
<evidence type="ECO:0000313" key="9">
    <source>
        <dbReference type="EMBL" id="KIU20990.1"/>
    </source>
</evidence>
<proteinExistence type="predicted"/>
<dbReference type="GO" id="GO:0022857">
    <property type="term" value="F:transmembrane transporter activity"/>
    <property type="evidence" value="ECO:0007669"/>
    <property type="project" value="InterPro"/>
</dbReference>
<evidence type="ECO:0000313" key="13">
    <source>
        <dbReference type="Proteomes" id="UP000320012"/>
    </source>
</evidence>
<dbReference type="EMBL" id="CP020928">
    <property type="protein sequence ID" value="AWF95649.1"/>
    <property type="molecule type" value="Genomic_DNA"/>
</dbReference>
<name>A0A0D1LKS1_9LACO</name>
<feature type="transmembrane region" description="Helical" evidence="7">
    <location>
        <begin position="159"/>
        <end position="186"/>
    </location>
</feature>
<feature type="transmembrane region" description="Helical" evidence="7">
    <location>
        <begin position="312"/>
        <end position="337"/>
    </location>
</feature>
<gene>
    <name evidence="9" type="primary">yjeM</name>
    <name evidence="9" type="ORF">ab3b_02058</name>
    <name evidence="8" type="ORF">B6254_1245</name>
    <name evidence="10" type="ORF">FO435_05930</name>
</gene>
<dbReference type="InterPro" id="IPR002293">
    <property type="entry name" value="AA/rel_permease1"/>
</dbReference>
<dbReference type="Pfam" id="PF13520">
    <property type="entry name" value="AA_permease_2"/>
    <property type="match status" value="1"/>
</dbReference>
<dbReference type="PATRIC" id="fig|137591.24.peg.1999"/>
<organism evidence="9 11">
    <name type="scientific">Weissella cibaria</name>
    <dbReference type="NCBI Taxonomy" id="137591"/>
    <lineage>
        <taxon>Bacteria</taxon>
        <taxon>Bacillati</taxon>
        <taxon>Bacillota</taxon>
        <taxon>Bacilli</taxon>
        <taxon>Lactobacillales</taxon>
        <taxon>Lactobacillaceae</taxon>
        <taxon>Weissella</taxon>
    </lineage>
</organism>
<feature type="transmembrane region" description="Helical" evidence="7">
    <location>
        <begin position="7"/>
        <end position="25"/>
    </location>
</feature>
<dbReference type="Proteomes" id="UP000320012">
    <property type="component" value="Unassembled WGS sequence"/>
</dbReference>
<dbReference type="PANTHER" id="PTHR42770">
    <property type="entry name" value="AMINO ACID TRANSPORTER-RELATED"/>
    <property type="match status" value="1"/>
</dbReference>
<dbReference type="GO" id="GO:0005886">
    <property type="term" value="C:plasma membrane"/>
    <property type="evidence" value="ECO:0007669"/>
    <property type="project" value="UniProtKB-SubCell"/>
</dbReference>
<dbReference type="PANTHER" id="PTHR42770:SF15">
    <property type="entry name" value="GLUTAMATE_GAMMA-AMINOBUTYRATE ANTIPORTER-RELATED"/>
    <property type="match status" value="1"/>
</dbReference>
<keyword evidence="4 7" id="KW-0812">Transmembrane</keyword>
<feature type="transmembrane region" description="Helical" evidence="7">
    <location>
        <begin position="206"/>
        <end position="224"/>
    </location>
</feature>
<feature type="transmembrane region" description="Helical" evidence="7">
    <location>
        <begin position="390"/>
        <end position="413"/>
    </location>
</feature>
<dbReference type="Proteomes" id="UP000244870">
    <property type="component" value="Chromosome"/>
</dbReference>